<feature type="chain" id="PRO_5030946728" evidence="1">
    <location>
        <begin position="26"/>
        <end position="152"/>
    </location>
</feature>
<gene>
    <name evidence="2" type="ORF">HD841_000169</name>
</gene>
<name>A0A7Y9K1H5_9SPHN</name>
<proteinExistence type="predicted"/>
<keyword evidence="1" id="KW-0732">Signal</keyword>
<comment type="caution">
    <text evidence="2">The sequence shown here is derived from an EMBL/GenBank/DDBJ whole genome shotgun (WGS) entry which is preliminary data.</text>
</comment>
<dbReference type="Proteomes" id="UP000517753">
    <property type="component" value="Unassembled WGS sequence"/>
</dbReference>
<dbReference type="AlphaFoldDB" id="A0A7Y9K1H5"/>
<evidence type="ECO:0000313" key="2">
    <source>
        <dbReference type="EMBL" id="NYD88400.1"/>
    </source>
</evidence>
<reference evidence="2 3" key="1">
    <citation type="submission" date="2020-08" db="EMBL/GenBank/DDBJ databases">
        <title>The Agave Microbiome: Exploring the role of microbial communities in plant adaptations to desert environments.</title>
        <authorList>
            <person name="Partida-Martinez L.P."/>
        </authorList>
    </citation>
    <scope>NUCLEOTIDE SEQUENCE [LARGE SCALE GENOMIC DNA]</scope>
    <source>
        <strain evidence="2 3">AS2.3</strain>
    </source>
</reference>
<protein>
    <submittedName>
        <fullName evidence="2">Uncharacterized protein (DUF2141 family)</fullName>
    </submittedName>
</protein>
<dbReference type="InterPro" id="IPR018673">
    <property type="entry name" value="DUF2141"/>
</dbReference>
<dbReference type="Pfam" id="PF09912">
    <property type="entry name" value="DUF2141"/>
    <property type="match status" value="1"/>
</dbReference>
<dbReference type="EMBL" id="JACCBY010000001">
    <property type="protein sequence ID" value="NYD88400.1"/>
    <property type="molecule type" value="Genomic_DNA"/>
</dbReference>
<organism evidence="2 3">
    <name type="scientific">Sphingomonas melonis</name>
    <dbReference type="NCBI Taxonomy" id="152682"/>
    <lineage>
        <taxon>Bacteria</taxon>
        <taxon>Pseudomonadati</taxon>
        <taxon>Pseudomonadota</taxon>
        <taxon>Alphaproteobacteria</taxon>
        <taxon>Sphingomonadales</taxon>
        <taxon>Sphingomonadaceae</taxon>
        <taxon>Sphingomonas</taxon>
    </lineage>
</organism>
<keyword evidence="3" id="KW-1185">Reference proteome</keyword>
<sequence length="152" mass="16272">MPAPRRRRSARPVALAALLPAAALALGAAPIARLDVAVSQMRSAKGLLRVCLTADPDNFPGCVDDADAITRSVPANAHTLRFDGLPHGQYAVAVIHDENSNAKLDTFAGIPREGFGFSRNPPIRFGAPRFAAARFAVTGDANQQQIRMHYIF</sequence>
<dbReference type="RefSeq" id="WP_257015167.1">
    <property type="nucleotide sequence ID" value="NZ_JACCBY010000001.1"/>
</dbReference>
<evidence type="ECO:0000313" key="3">
    <source>
        <dbReference type="Proteomes" id="UP000517753"/>
    </source>
</evidence>
<feature type="signal peptide" evidence="1">
    <location>
        <begin position="1"/>
        <end position="25"/>
    </location>
</feature>
<evidence type="ECO:0000256" key="1">
    <source>
        <dbReference type="SAM" id="SignalP"/>
    </source>
</evidence>
<accession>A0A7Y9K1H5</accession>